<comment type="caution">
    <text evidence="1">The sequence shown here is derived from an EMBL/GenBank/DDBJ whole genome shotgun (WGS) entry which is preliminary data.</text>
</comment>
<evidence type="ECO:0000313" key="2">
    <source>
        <dbReference type="Proteomes" id="UP001438189"/>
    </source>
</evidence>
<accession>A0ABD5LKJ4</accession>
<evidence type="ECO:0000313" key="1">
    <source>
        <dbReference type="EMBL" id="MES4992406.1"/>
    </source>
</evidence>
<proteinExistence type="predicted"/>
<gene>
    <name evidence="1" type="ORF">ABVB70_18880</name>
</gene>
<dbReference type="EMBL" id="JBETME010000008">
    <property type="protein sequence ID" value="MES4992406.1"/>
    <property type="molecule type" value="Genomic_DNA"/>
</dbReference>
<reference evidence="1 2" key="1">
    <citation type="submission" date="2024-06" db="EMBL/GenBank/DDBJ databases">
        <title>Genome sequencing of Agrobacterium spp. from tobacco in Serbia.</title>
        <authorList>
            <person name="Ilicic R.J."/>
            <person name="Studholme D.J."/>
            <person name="Jelusic A."/>
            <person name="Barac G."/>
            <person name="Bagi F."/>
            <person name="Popovic Milovanovic T."/>
        </authorList>
    </citation>
    <scope>NUCLEOTIDE SEQUENCE [LARGE SCALE GENOMIC DNA]</scope>
    <source>
        <strain evidence="1 2">DA1</strain>
    </source>
</reference>
<name>A0ABD5LKJ4_AGRRD</name>
<dbReference type="RefSeq" id="WP_353574366.1">
    <property type="nucleotide sequence ID" value="NZ_JBETME010000008.1"/>
</dbReference>
<organism evidence="1 2">
    <name type="scientific">Agrobacterium radiobacter</name>
    <dbReference type="NCBI Taxonomy" id="362"/>
    <lineage>
        <taxon>Bacteria</taxon>
        <taxon>Pseudomonadati</taxon>
        <taxon>Pseudomonadota</taxon>
        <taxon>Alphaproteobacteria</taxon>
        <taxon>Hyphomicrobiales</taxon>
        <taxon>Rhizobiaceae</taxon>
        <taxon>Rhizobium/Agrobacterium group</taxon>
        <taxon>Agrobacterium</taxon>
        <taxon>Agrobacterium tumefaciens complex</taxon>
    </lineage>
</organism>
<sequence>MMPVTRIERIIAGALKSRVERGSDGFYACHQFGSNVAPVTLSTLDEVADFLRANPHSGARMNPGWVKIVRNIYIDGVLLR</sequence>
<protein>
    <submittedName>
        <fullName evidence="1">Uncharacterized protein</fullName>
    </submittedName>
</protein>
<dbReference type="Proteomes" id="UP001438189">
    <property type="component" value="Unassembled WGS sequence"/>
</dbReference>
<dbReference type="AlphaFoldDB" id="A0ABD5LKJ4"/>